<keyword evidence="15" id="KW-1185">Reference proteome</keyword>
<evidence type="ECO:0000256" key="4">
    <source>
        <dbReference type="ARBA" id="ARBA00022574"/>
    </source>
</evidence>
<feature type="compositionally biased region" description="Basic and acidic residues" evidence="13">
    <location>
        <begin position="491"/>
        <end position="508"/>
    </location>
</feature>
<evidence type="ECO:0000256" key="3">
    <source>
        <dbReference type="ARBA" id="ARBA00022490"/>
    </source>
</evidence>
<protein>
    <submittedName>
        <fullName evidence="14">Dynein intermediate chain 2, axonemal</fullName>
    </submittedName>
</protein>
<dbReference type="InterPro" id="IPR015943">
    <property type="entry name" value="WD40/YVTN_repeat-like_dom_sf"/>
</dbReference>
<dbReference type="InterPro" id="IPR001680">
    <property type="entry name" value="WD40_rpt"/>
</dbReference>
<keyword evidence="11" id="KW-0966">Cell projection</keyword>
<dbReference type="PROSITE" id="PS00678">
    <property type="entry name" value="WD_REPEATS_1"/>
    <property type="match status" value="1"/>
</dbReference>
<evidence type="ECO:0000256" key="9">
    <source>
        <dbReference type="ARBA" id="ARBA00023175"/>
    </source>
</evidence>
<dbReference type="AlphaFoldDB" id="A0A830HVW8"/>
<evidence type="ECO:0000256" key="5">
    <source>
        <dbReference type="ARBA" id="ARBA00022701"/>
    </source>
</evidence>
<comment type="similarity">
    <text evidence="2">Belongs to the dynein intermediate chain family.</text>
</comment>
<feature type="region of interest" description="Disordered" evidence="13">
    <location>
        <begin position="472"/>
        <end position="538"/>
    </location>
</feature>
<dbReference type="OrthoDB" id="366230at2759"/>
<evidence type="ECO:0000256" key="12">
    <source>
        <dbReference type="PROSITE-ProRule" id="PRU00221"/>
    </source>
</evidence>
<feature type="compositionally biased region" description="Low complexity" evidence="13">
    <location>
        <begin position="515"/>
        <end position="532"/>
    </location>
</feature>
<keyword evidence="7" id="KW-0243">Dynein</keyword>
<comment type="subcellular location">
    <subcellularLocation>
        <location evidence="1">Cytoplasm</location>
        <location evidence="1">Cytoskeleton</location>
        <location evidence="1">Cilium axoneme</location>
    </subcellularLocation>
</comment>
<keyword evidence="5" id="KW-0493">Microtubule</keyword>
<reference evidence="14" key="1">
    <citation type="submission" date="2020-10" db="EMBL/GenBank/DDBJ databases">
        <title>Unveiling of a novel bifunctional photoreceptor, Dualchrome1, isolated from a cosmopolitan green alga.</title>
        <authorList>
            <person name="Suzuki S."/>
            <person name="Kawachi M."/>
        </authorList>
    </citation>
    <scope>NUCLEOTIDE SEQUENCE</scope>
    <source>
        <strain evidence="14">NIES 2893</strain>
    </source>
</reference>
<feature type="repeat" description="WD" evidence="12">
    <location>
        <begin position="209"/>
        <end position="245"/>
    </location>
</feature>
<evidence type="ECO:0000256" key="7">
    <source>
        <dbReference type="ARBA" id="ARBA00023017"/>
    </source>
</evidence>
<keyword evidence="6" id="KW-0677">Repeat</keyword>
<keyword evidence="10" id="KW-0206">Cytoskeleton</keyword>
<dbReference type="InterPro" id="IPR019775">
    <property type="entry name" value="WD40_repeat_CS"/>
</dbReference>
<dbReference type="GO" id="GO:0045504">
    <property type="term" value="F:dynein heavy chain binding"/>
    <property type="evidence" value="ECO:0007669"/>
    <property type="project" value="TreeGrafter"/>
</dbReference>
<dbReference type="GO" id="GO:0036158">
    <property type="term" value="P:outer dynein arm assembly"/>
    <property type="evidence" value="ECO:0007669"/>
    <property type="project" value="TreeGrafter"/>
</dbReference>
<dbReference type="PROSITE" id="PS50082">
    <property type="entry name" value="WD_REPEATS_2"/>
    <property type="match status" value="1"/>
</dbReference>
<comment type="caution">
    <text evidence="14">The sequence shown here is derived from an EMBL/GenBank/DDBJ whole genome shotgun (WGS) entry which is preliminary data.</text>
</comment>
<dbReference type="GO" id="GO:0045503">
    <property type="term" value="F:dynein light chain binding"/>
    <property type="evidence" value="ECO:0007669"/>
    <property type="project" value="TreeGrafter"/>
</dbReference>
<dbReference type="PANTHER" id="PTHR12442:SF7">
    <property type="entry name" value="DYNEIN AXONEMAL INTERMEDIATE CHAIN 2"/>
    <property type="match status" value="1"/>
</dbReference>
<keyword evidence="9" id="KW-0505">Motor protein</keyword>
<evidence type="ECO:0000256" key="6">
    <source>
        <dbReference type="ARBA" id="ARBA00022737"/>
    </source>
</evidence>
<gene>
    <name evidence="14" type="ORF">PPROV_000964300</name>
</gene>
<evidence type="ECO:0000256" key="11">
    <source>
        <dbReference type="ARBA" id="ARBA00023273"/>
    </source>
</evidence>
<dbReference type="InterPro" id="IPR036322">
    <property type="entry name" value="WD40_repeat_dom_sf"/>
</dbReference>
<proteinExistence type="inferred from homology"/>
<dbReference type="GO" id="GO:0003341">
    <property type="term" value="P:cilium movement"/>
    <property type="evidence" value="ECO:0007669"/>
    <property type="project" value="TreeGrafter"/>
</dbReference>
<dbReference type="SUPFAM" id="SSF50978">
    <property type="entry name" value="WD40 repeat-like"/>
    <property type="match status" value="1"/>
</dbReference>
<name>A0A830HVW8_9CHLO</name>
<dbReference type="Proteomes" id="UP000660262">
    <property type="component" value="Unassembled WGS sequence"/>
</dbReference>
<evidence type="ECO:0000256" key="13">
    <source>
        <dbReference type="SAM" id="MobiDB-lite"/>
    </source>
</evidence>
<dbReference type="SMART" id="SM00320">
    <property type="entry name" value="WD40"/>
    <property type="match status" value="4"/>
</dbReference>
<accession>A0A830HVW8</accession>
<evidence type="ECO:0000256" key="1">
    <source>
        <dbReference type="ARBA" id="ARBA00004430"/>
    </source>
</evidence>
<dbReference type="InterPro" id="IPR050687">
    <property type="entry name" value="Dynein_IC"/>
</dbReference>
<dbReference type="PANTHER" id="PTHR12442">
    <property type="entry name" value="DYNEIN INTERMEDIATE CHAIN"/>
    <property type="match status" value="1"/>
</dbReference>
<organism evidence="14 15">
    <name type="scientific">Pycnococcus provasolii</name>
    <dbReference type="NCBI Taxonomy" id="41880"/>
    <lineage>
        <taxon>Eukaryota</taxon>
        <taxon>Viridiplantae</taxon>
        <taxon>Chlorophyta</taxon>
        <taxon>Pseudoscourfieldiophyceae</taxon>
        <taxon>Pseudoscourfieldiales</taxon>
        <taxon>Pycnococcaceae</taxon>
        <taxon>Pycnococcus</taxon>
    </lineage>
</organism>
<dbReference type="EMBL" id="BNJQ01000031">
    <property type="protein sequence ID" value="GHP10913.1"/>
    <property type="molecule type" value="Genomic_DNA"/>
</dbReference>
<evidence type="ECO:0000256" key="2">
    <source>
        <dbReference type="ARBA" id="ARBA00011059"/>
    </source>
</evidence>
<keyword evidence="4 12" id="KW-0853">WD repeat</keyword>
<evidence type="ECO:0000256" key="8">
    <source>
        <dbReference type="ARBA" id="ARBA00023069"/>
    </source>
</evidence>
<dbReference type="GO" id="GO:0005874">
    <property type="term" value="C:microtubule"/>
    <property type="evidence" value="ECO:0007669"/>
    <property type="project" value="UniProtKB-KW"/>
</dbReference>
<evidence type="ECO:0000313" key="15">
    <source>
        <dbReference type="Proteomes" id="UP000660262"/>
    </source>
</evidence>
<dbReference type="Gene3D" id="2.130.10.10">
    <property type="entry name" value="YVTN repeat-like/Quinoprotein amine dehydrogenase"/>
    <property type="match status" value="2"/>
</dbReference>
<sequence length="538" mass="59969">MVLPEFSESDCNTTQITMAVSGMKHVEGGWPKDIDPEEVEHVLRFQKKTEKDEDYIRAITNLGAQVEELIKQNNAIDIYEEYYDGAVLDHSAETPYAKTLTVFRDPHADKVTRSCSYISWYPDGARKLAIAYSIMEFQKQPEGMPTESYVWDVTNPNVPDFTMRTASQLCCVKYNEKDPNILIGGSYNGQVQFWDTRKNPTPVDATPIEFGHRDPVYDLDWLQSKTGTEALSLSTDGNVLFWDIRKLGEPTDTIPLVEKGTGVVQGAVSLEYESVAGPTKFMVGTESGSVIMCNRKAKNPQDRIGSSFYGHHGPVYALERNPFFPKYFMSIGDWTARIWMEDVRTPIVMSKYHDTFLTGGTWSPTRPGVFFTCKMDGTLDVWDYLYKQNDPTLSVQILDAGLCSFNLQDAGRLITTGGAEGNATLLELCEGLYSIQQNEKQVIAAMFDRETKRERNLEARAKELKLRQKRQALKDKEEADAAAAANEGDAEEIKKIEAEFFEQTKGEDDTGSSLAAAPAPEDGADGEAAAEAGAEDAE</sequence>
<keyword evidence="8" id="KW-0969">Cilium</keyword>
<keyword evidence="3" id="KW-0963">Cytoplasm</keyword>
<dbReference type="GO" id="GO:0036157">
    <property type="term" value="C:outer dynein arm"/>
    <property type="evidence" value="ECO:0007669"/>
    <property type="project" value="TreeGrafter"/>
</dbReference>
<evidence type="ECO:0000313" key="14">
    <source>
        <dbReference type="EMBL" id="GHP10913.1"/>
    </source>
</evidence>
<evidence type="ECO:0000256" key="10">
    <source>
        <dbReference type="ARBA" id="ARBA00023212"/>
    </source>
</evidence>